<dbReference type="EMBL" id="MWPZ01000006">
    <property type="protein sequence ID" value="TIC95750.1"/>
    <property type="molecule type" value="Genomic_DNA"/>
</dbReference>
<organism evidence="2 3">
    <name type="scientific">Colletotrichum higginsianum</name>
    <dbReference type="NCBI Taxonomy" id="80884"/>
    <lineage>
        <taxon>Eukaryota</taxon>
        <taxon>Fungi</taxon>
        <taxon>Dikarya</taxon>
        <taxon>Ascomycota</taxon>
        <taxon>Pezizomycotina</taxon>
        <taxon>Sordariomycetes</taxon>
        <taxon>Hypocreomycetidae</taxon>
        <taxon>Glomerellales</taxon>
        <taxon>Glomerellaceae</taxon>
        <taxon>Colletotrichum</taxon>
        <taxon>Colletotrichum destructivum species complex</taxon>
    </lineage>
</organism>
<accession>A0A4T0VT35</accession>
<evidence type="ECO:0000256" key="1">
    <source>
        <dbReference type="ARBA" id="ARBA00038158"/>
    </source>
</evidence>
<dbReference type="Gene3D" id="3.40.50.150">
    <property type="entry name" value="Vaccinia Virus protein VP39"/>
    <property type="match status" value="1"/>
</dbReference>
<gene>
    <name evidence="2" type="ORF">CH35J_008740</name>
</gene>
<dbReference type="PANTHER" id="PTHR43591">
    <property type="entry name" value="METHYLTRANSFERASE"/>
    <property type="match status" value="1"/>
</dbReference>
<evidence type="ECO:0000313" key="3">
    <source>
        <dbReference type="Proteomes" id="UP000305883"/>
    </source>
</evidence>
<dbReference type="Pfam" id="PF13489">
    <property type="entry name" value="Methyltransf_23"/>
    <property type="match status" value="1"/>
</dbReference>
<evidence type="ECO:0000313" key="2">
    <source>
        <dbReference type="EMBL" id="TIC95750.1"/>
    </source>
</evidence>
<sequence length="368" mass="40723">MADLFAASAANVAAGAPPAAGPPHPPPPDLLGPIEIEDEGIDTDEPIVTDGQIANYTVSLSSSVVNYPMEYGRRYHAFRPGAYKFPNDDFELDRLDLAHAMMVKAIGNRLYRAPVRMEQAHRILDIGTGTGIWAIAMGDIYTNAEITGIDLSAIQPQWVPYNVRFEVDDIESPWIEGRKYDFIMCRYMVASIKDWPGLVDNIYDHLNPGGWVEFQDVTTKFYSVDGTFTDEHATARWMDSFSAACLAMGRDTTVAPRLGAMLEDAGFENTHSECIKTPLGPWARGGHFRELGMMNLVLTLDGLEALSLKLFSELLKRTETEIMAELAAVRTELTTCSGGAFHAMFDIYVVYGQKPLTAESESESEFEE</sequence>
<comment type="caution">
    <text evidence="2">The sequence shown here is derived from an EMBL/GenBank/DDBJ whole genome shotgun (WGS) entry which is preliminary data.</text>
</comment>
<dbReference type="OrthoDB" id="2013972at2759"/>
<dbReference type="SUPFAM" id="SSF53335">
    <property type="entry name" value="S-adenosyl-L-methionine-dependent methyltransferases"/>
    <property type="match status" value="1"/>
</dbReference>
<dbReference type="Proteomes" id="UP000305883">
    <property type="component" value="Unassembled WGS sequence"/>
</dbReference>
<dbReference type="InterPro" id="IPR029063">
    <property type="entry name" value="SAM-dependent_MTases_sf"/>
</dbReference>
<proteinExistence type="inferred from homology"/>
<comment type="similarity">
    <text evidence="1">Belongs to the methyltransferase superfamily. LaeA methyltransferase family.</text>
</comment>
<name>A0A4T0VT35_9PEZI</name>
<dbReference type="PANTHER" id="PTHR43591:SF10">
    <property type="entry name" value="ABC TRANSMEMBRANE TYPE-1 DOMAIN-CONTAINING PROTEIN-RELATED"/>
    <property type="match status" value="1"/>
</dbReference>
<protein>
    <submittedName>
        <fullName evidence="2">Secondary metabolism regulator LAE1</fullName>
    </submittedName>
</protein>
<dbReference type="GO" id="GO:0008168">
    <property type="term" value="F:methyltransferase activity"/>
    <property type="evidence" value="ECO:0007669"/>
    <property type="project" value="TreeGrafter"/>
</dbReference>
<reference evidence="2 3" key="1">
    <citation type="journal article" date="2019" name="Genome Biol. Evol.">
        <title>Genomic Plasticity Mediated by Transposable Elements in the Plant Pathogenic Fungus Colletotrichum higginsianum.</title>
        <authorList>
            <person name="Tsushima A."/>
            <person name="Gan P."/>
            <person name="Kumakura N."/>
            <person name="Narusaka M."/>
            <person name="Takano Y."/>
            <person name="Narusaka Y."/>
            <person name="Shirasu K."/>
        </authorList>
    </citation>
    <scope>NUCLEOTIDE SEQUENCE [LARGE SCALE GENOMIC DNA]</scope>
    <source>
        <strain evidence="2 3">MAFF305635-RFP</strain>
    </source>
</reference>
<dbReference type="AlphaFoldDB" id="A0A4T0VT35"/>
<dbReference type="CDD" id="cd02440">
    <property type="entry name" value="AdoMet_MTases"/>
    <property type="match status" value="1"/>
</dbReference>